<keyword evidence="7" id="KW-0969">Cilium</keyword>
<evidence type="ECO:0000313" key="7">
    <source>
        <dbReference type="EMBL" id="WVX80587.1"/>
    </source>
</evidence>
<dbReference type="EMBL" id="CP137640">
    <property type="protein sequence ID" value="WVX80587.1"/>
    <property type="molecule type" value="Genomic_DNA"/>
</dbReference>
<keyword evidence="4" id="KW-0964">Secreted</keyword>
<feature type="domain" description="Flagellin N-terminal" evidence="5">
    <location>
        <begin position="2"/>
        <end position="72"/>
    </location>
</feature>
<keyword evidence="3 4" id="KW-0975">Bacterial flagellum</keyword>
<dbReference type="Proteomes" id="UP001357223">
    <property type="component" value="Chromosome"/>
</dbReference>
<dbReference type="InterPro" id="IPR046358">
    <property type="entry name" value="Flagellin_C"/>
</dbReference>
<comment type="subcellular location">
    <subcellularLocation>
        <location evidence="4">Secreted</location>
    </subcellularLocation>
    <subcellularLocation>
        <location evidence="4">Bacterial flagellum</location>
    </subcellularLocation>
</comment>
<dbReference type="PRINTS" id="PR00207">
    <property type="entry name" value="FLAGELLIN"/>
</dbReference>
<accession>A0ABZ2CF17</accession>
<proteinExistence type="inferred from homology"/>
<feature type="domain" description="Flagellin C-terminal" evidence="6">
    <location>
        <begin position="301"/>
        <end position="352"/>
    </location>
</feature>
<evidence type="ECO:0000259" key="6">
    <source>
        <dbReference type="Pfam" id="PF00700"/>
    </source>
</evidence>
<keyword evidence="7" id="KW-0966">Cell projection</keyword>
<name>A0ABZ2CF17_9BACI</name>
<gene>
    <name evidence="7" type="ORF">R4Z09_25645</name>
</gene>
<dbReference type="Gene3D" id="1.20.1330.10">
    <property type="entry name" value="f41 fragment of flagellin, N-terminal domain"/>
    <property type="match status" value="2"/>
</dbReference>
<keyword evidence="7" id="KW-0282">Flagellum</keyword>
<comment type="similarity">
    <text evidence="1 4">Belongs to the bacterial flagellin family.</text>
</comment>
<evidence type="ECO:0000256" key="4">
    <source>
        <dbReference type="RuleBase" id="RU362073"/>
    </source>
</evidence>
<dbReference type="PANTHER" id="PTHR42792">
    <property type="entry name" value="FLAGELLIN"/>
    <property type="match status" value="1"/>
</dbReference>
<dbReference type="PANTHER" id="PTHR42792:SF2">
    <property type="entry name" value="FLAGELLIN"/>
    <property type="match status" value="1"/>
</dbReference>
<evidence type="ECO:0000313" key="8">
    <source>
        <dbReference type="Proteomes" id="UP001357223"/>
    </source>
</evidence>
<dbReference type="Pfam" id="PF00669">
    <property type="entry name" value="Flagellin_N"/>
    <property type="match status" value="1"/>
</dbReference>
<evidence type="ECO:0000256" key="1">
    <source>
        <dbReference type="ARBA" id="ARBA00005709"/>
    </source>
</evidence>
<evidence type="ECO:0000256" key="2">
    <source>
        <dbReference type="ARBA" id="ARBA00020110"/>
    </source>
</evidence>
<sequence>MISLIQTAEGGLSETHDILQRMRELAVQASTDTNTATDRDAIQKEIDQLTSEVDRIGTTTQFNNKNLLDGSQSQSVTLAAANTKVVKAEVLTSTDTGTYSLTVGSKSVDAANLSAGGTGVTSADIDLSGGANFDVNQSFSIKVEDGTTNKKITLMGQDGTVIDTQDNVDVAGGAVVLDNGSGNEITIGAGKITGNGTMKFDVGITADYTVTNTTTNQATNASVTTTDGKVNVGAFELTVDKTLTNNTDAAAFKVSGEAIQLQIGANEDQNMRIAIRDMGAQNLGVDNIDVSSYSNAKDAISTIDAAINTVSTERSKLGAYQNRLDHTINNLGTSSENLTAAESRIRDVDYALAA</sequence>
<reference evidence="7 8" key="1">
    <citation type="submission" date="2023-10" db="EMBL/GenBank/DDBJ databases">
        <title>Niallia locisalis sp.nov. isolated from a salt pond sample.</title>
        <authorList>
            <person name="Li X.-J."/>
            <person name="Dong L."/>
        </authorList>
    </citation>
    <scope>NUCLEOTIDE SEQUENCE [LARGE SCALE GENOMIC DNA]</scope>
    <source>
        <strain evidence="7 8">DSM 29761</strain>
    </source>
</reference>
<protein>
    <recommendedName>
        <fullName evidence="2 4">Flagellin</fullName>
    </recommendedName>
</protein>
<dbReference type="InterPro" id="IPR001029">
    <property type="entry name" value="Flagellin_N"/>
</dbReference>
<dbReference type="SUPFAM" id="SSF64518">
    <property type="entry name" value="Phase 1 flagellin"/>
    <property type="match status" value="1"/>
</dbReference>
<evidence type="ECO:0000256" key="3">
    <source>
        <dbReference type="ARBA" id="ARBA00023143"/>
    </source>
</evidence>
<dbReference type="InterPro" id="IPR001492">
    <property type="entry name" value="Flagellin"/>
</dbReference>
<keyword evidence="8" id="KW-1185">Reference proteome</keyword>
<comment type="function">
    <text evidence="4">Flagellin is the subunit protein which polymerizes to form the filaments of bacterial flagella.</text>
</comment>
<dbReference type="Pfam" id="PF00700">
    <property type="entry name" value="Flagellin_C"/>
    <property type="match status" value="1"/>
</dbReference>
<evidence type="ECO:0000259" key="5">
    <source>
        <dbReference type="Pfam" id="PF00669"/>
    </source>
</evidence>
<organism evidence="7 8">
    <name type="scientific">Niallia oryzisoli</name>
    <dbReference type="NCBI Taxonomy" id="1737571"/>
    <lineage>
        <taxon>Bacteria</taxon>
        <taxon>Bacillati</taxon>
        <taxon>Bacillota</taxon>
        <taxon>Bacilli</taxon>
        <taxon>Bacillales</taxon>
        <taxon>Bacillaceae</taxon>
        <taxon>Niallia</taxon>
    </lineage>
</organism>